<dbReference type="Proteomes" id="UP000030765">
    <property type="component" value="Unassembled WGS sequence"/>
</dbReference>
<accession>A0A084VFW7</accession>
<dbReference type="EMBL" id="ATLV01012538">
    <property type="status" value="NOT_ANNOTATED_CDS"/>
    <property type="molecule type" value="Genomic_DNA"/>
</dbReference>
<sequence length="219" mass="24669">MSQQRGGFTMVGRRRKSGSASLIHIRKLTPQLFTHFHFPSLDSNQSPGTPPISSGPVFLLLYTATQRNAAASESEGWKILHPPSQHQQTVRRDDLDEQARENGCHRHVKGSEREFFPCQQGGTKRENNHRNHHLTLKRHFPSGTGVLKSRNYSPAPKEMIFQQPQPSPRTSGFREKPSPELTIMMVPKEKLGSIILLKPYAKKTETERGAFPQATANAE</sequence>
<proteinExistence type="predicted"/>
<gene>
    <name evidence="2" type="ORF">ZHAS_00004033</name>
</gene>
<evidence type="ECO:0000256" key="1">
    <source>
        <dbReference type="SAM" id="MobiDB-lite"/>
    </source>
</evidence>
<reference evidence="3" key="2">
    <citation type="submission" date="2020-05" db="UniProtKB">
        <authorList>
            <consortium name="EnsemblMetazoa"/>
        </authorList>
    </citation>
    <scope>IDENTIFICATION</scope>
</reference>
<dbReference type="EMBL" id="KE524803">
    <property type="protein sequence ID" value="KFB36861.1"/>
    <property type="molecule type" value="Genomic_DNA"/>
</dbReference>
<keyword evidence="4" id="KW-1185">Reference proteome</keyword>
<reference evidence="2 4" key="1">
    <citation type="journal article" date="2014" name="BMC Genomics">
        <title>Genome sequence of Anopheles sinensis provides insight into genetics basis of mosquito competence for malaria parasites.</title>
        <authorList>
            <person name="Zhou D."/>
            <person name="Zhang D."/>
            <person name="Ding G."/>
            <person name="Shi L."/>
            <person name="Hou Q."/>
            <person name="Ye Y."/>
            <person name="Xu Y."/>
            <person name="Zhou H."/>
            <person name="Xiong C."/>
            <person name="Li S."/>
            <person name="Yu J."/>
            <person name="Hong S."/>
            <person name="Yu X."/>
            <person name="Zou P."/>
            <person name="Chen C."/>
            <person name="Chang X."/>
            <person name="Wang W."/>
            <person name="Lv Y."/>
            <person name="Sun Y."/>
            <person name="Ma L."/>
            <person name="Shen B."/>
            <person name="Zhu C."/>
        </authorList>
    </citation>
    <scope>NUCLEOTIDE SEQUENCE [LARGE SCALE GENOMIC DNA]</scope>
</reference>
<organism evidence="2">
    <name type="scientific">Anopheles sinensis</name>
    <name type="common">Mosquito</name>
    <dbReference type="NCBI Taxonomy" id="74873"/>
    <lineage>
        <taxon>Eukaryota</taxon>
        <taxon>Metazoa</taxon>
        <taxon>Ecdysozoa</taxon>
        <taxon>Arthropoda</taxon>
        <taxon>Hexapoda</taxon>
        <taxon>Insecta</taxon>
        <taxon>Pterygota</taxon>
        <taxon>Neoptera</taxon>
        <taxon>Endopterygota</taxon>
        <taxon>Diptera</taxon>
        <taxon>Nematocera</taxon>
        <taxon>Culicoidea</taxon>
        <taxon>Culicidae</taxon>
        <taxon>Anophelinae</taxon>
        <taxon>Anopheles</taxon>
    </lineage>
</organism>
<name>A0A084VFW7_ANOSI</name>
<protein>
    <submittedName>
        <fullName evidence="2 3">Nef protein</fullName>
    </submittedName>
</protein>
<dbReference type="EnsemblMetazoa" id="ASIC004033-RA">
    <property type="protein sequence ID" value="ASIC004033-PA"/>
    <property type="gene ID" value="ASIC004033"/>
</dbReference>
<evidence type="ECO:0000313" key="4">
    <source>
        <dbReference type="Proteomes" id="UP000030765"/>
    </source>
</evidence>
<evidence type="ECO:0000313" key="3">
    <source>
        <dbReference type="EnsemblMetazoa" id="ASIC004033-PA"/>
    </source>
</evidence>
<feature type="region of interest" description="Disordered" evidence="1">
    <location>
        <begin position="160"/>
        <end position="180"/>
    </location>
</feature>
<evidence type="ECO:0000313" key="2">
    <source>
        <dbReference type="EMBL" id="KFB36861.1"/>
    </source>
</evidence>
<dbReference type="AlphaFoldDB" id="A0A084VFW7"/>
<dbReference type="VEuPathDB" id="VectorBase:ASIC004033"/>